<name>A0A067P791_9AGAM</name>
<dbReference type="GO" id="GO:0006357">
    <property type="term" value="P:regulation of transcription by RNA polymerase II"/>
    <property type="evidence" value="ECO:0007669"/>
    <property type="project" value="TreeGrafter"/>
</dbReference>
<dbReference type="GO" id="GO:0000785">
    <property type="term" value="C:chromatin"/>
    <property type="evidence" value="ECO:0007669"/>
    <property type="project" value="TreeGrafter"/>
</dbReference>
<evidence type="ECO:0000259" key="4">
    <source>
        <dbReference type="PROSITE" id="PS51184"/>
    </source>
</evidence>
<dbReference type="Gene3D" id="2.60.120.650">
    <property type="entry name" value="Cupin"/>
    <property type="match status" value="1"/>
</dbReference>
<dbReference type="PROSITE" id="PS51184">
    <property type="entry name" value="JMJC"/>
    <property type="match status" value="1"/>
</dbReference>
<feature type="non-terminal residue" evidence="5">
    <location>
        <position position="1"/>
    </location>
</feature>
<evidence type="ECO:0000313" key="5">
    <source>
        <dbReference type="EMBL" id="KDQ50644.1"/>
    </source>
</evidence>
<dbReference type="Pfam" id="PF02373">
    <property type="entry name" value="JmjC"/>
    <property type="match status" value="1"/>
</dbReference>
<dbReference type="Proteomes" id="UP000027265">
    <property type="component" value="Unassembled WGS sequence"/>
</dbReference>
<protein>
    <recommendedName>
        <fullName evidence="4">JmjC domain-containing protein</fullName>
    </recommendedName>
</protein>
<dbReference type="PANTHER" id="PTHR12549:SF38">
    <property type="entry name" value="JMJC DOMAIN-CONTAINING HISTONE DEMETHYLASE 2, ISOFORM A"/>
    <property type="match status" value="1"/>
</dbReference>
<dbReference type="InterPro" id="IPR003347">
    <property type="entry name" value="JmjC_dom"/>
</dbReference>
<dbReference type="HOGENOM" id="CLU_183429_0_0_1"/>
<organism evidence="5 6">
    <name type="scientific">Jaapia argillacea MUCL 33604</name>
    <dbReference type="NCBI Taxonomy" id="933084"/>
    <lineage>
        <taxon>Eukaryota</taxon>
        <taxon>Fungi</taxon>
        <taxon>Dikarya</taxon>
        <taxon>Basidiomycota</taxon>
        <taxon>Agaricomycotina</taxon>
        <taxon>Agaricomycetes</taxon>
        <taxon>Agaricomycetidae</taxon>
        <taxon>Jaapiales</taxon>
        <taxon>Jaapiaceae</taxon>
        <taxon>Jaapia</taxon>
    </lineage>
</organism>
<keyword evidence="3" id="KW-0539">Nucleus</keyword>
<gene>
    <name evidence="5" type="ORF">JAAARDRAFT_141671</name>
</gene>
<dbReference type="AlphaFoldDB" id="A0A067P791"/>
<dbReference type="STRING" id="933084.A0A067P791"/>
<reference evidence="6" key="1">
    <citation type="journal article" date="2014" name="Proc. Natl. Acad. Sci. U.S.A.">
        <title>Extensive sampling of basidiomycete genomes demonstrates inadequacy of the white-rot/brown-rot paradigm for wood decay fungi.</title>
        <authorList>
            <person name="Riley R."/>
            <person name="Salamov A.A."/>
            <person name="Brown D.W."/>
            <person name="Nagy L.G."/>
            <person name="Floudas D."/>
            <person name="Held B.W."/>
            <person name="Levasseur A."/>
            <person name="Lombard V."/>
            <person name="Morin E."/>
            <person name="Otillar R."/>
            <person name="Lindquist E.A."/>
            <person name="Sun H."/>
            <person name="LaButti K.M."/>
            <person name="Schmutz J."/>
            <person name="Jabbour D."/>
            <person name="Luo H."/>
            <person name="Baker S.E."/>
            <person name="Pisabarro A.G."/>
            <person name="Walton J.D."/>
            <person name="Blanchette R.A."/>
            <person name="Henrissat B."/>
            <person name="Martin F."/>
            <person name="Cullen D."/>
            <person name="Hibbett D.S."/>
            <person name="Grigoriev I.V."/>
        </authorList>
    </citation>
    <scope>NUCLEOTIDE SEQUENCE [LARGE SCALE GENOMIC DNA]</scope>
    <source>
        <strain evidence="6">MUCL 33604</strain>
    </source>
</reference>
<dbReference type="GO" id="GO:0046872">
    <property type="term" value="F:metal ion binding"/>
    <property type="evidence" value="ECO:0007669"/>
    <property type="project" value="UniProtKB-KW"/>
</dbReference>
<evidence type="ECO:0000313" key="6">
    <source>
        <dbReference type="Proteomes" id="UP000027265"/>
    </source>
</evidence>
<dbReference type="GO" id="GO:0032454">
    <property type="term" value="F:histone H3K9 demethylase activity"/>
    <property type="evidence" value="ECO:0007669"/>
    <property type="project" value="InterPro"/>
</dbReference>
<sequence length="101" mass="11536">HGDPIHSHNIYLTPDLLHQMWETYLVRPFQIYQCLGDAIFIPAGCAHQVSNITSCIKIASNFVSPEGLNTTWSLTSEFQDENFGSQWKEDVVQLCNTCWYA</sequence>
<dbReference type="GO" id="GO:0000118">
    <property type="term" value="C:histone deacetylase complex"/>
    <property type="evidence" value="ECO:0007669"/>
    <property type="project" value="TreeGrafter"/>
</dbReference>
<feature type="domain" description="JmjC" evidence="4">
    <location>
        <begin position="1"/>
        <end position="79"/>
    </location>
</feature>
<dbReference type="SUPFAM" id="SSF51197">
    <property type="entry name" value="Clavaminate synthase-like"/>
    <property type="match status" value="1"/>
</dbReference>
<keyword evidence="6" id="KW-1185">Reference proteome</keyword>
<proteinExistence type="predicted"/>
<dbReference type="EMBL" id="KL197757">
    <property type="protein sequence ID" value="KDQ50644.1"/>
    <property type="molecule type" value="Genomic_DNA"/>
</dbReference>
<dbReference type="PANTHER" id="PTHR12549">
    <property type="entry name" value="JMJC DOMAIN-CONTAINING HISTONE DEMETHYLATION PROTEIN"/>
    <property type="match status" value="1"/>
</dbReference>
<dbReference type="InParanoid" id="A0A067P791"/>
<evidence type="ECO:0000256" key="3">
    <source>
        <dbReference type="ARBA" id="ARBA00023242"/>
    </source>
</evidence>
<comment type="subcellular location">
    <subcellularLocation>
        <location evidence="1">Nucleus</location>
    </subcellularLocation>
</comment>
<dbReference type="GO" id="GO:0031490">
    <property type="term" value="F:chromatin DNA binding"/>
    <property type="evidence" value="ECO:0007669"/>
    <property type="project" value="TreeGrafter"/>
</dbReference>
<evidence type="ECO:0000256" key="2">
    <source>
        <dbReference type="ARBA" id="ARBA00022723"/>
    </source>
</evidence>
<dbReference type="InterPro" id="IPR045109">
    <property type="entry name" value="LSDs-like"/>
</dbReference>
<keyword evidence="2" id="KW-0479">Metal-binding</keyword>
<dbReference type="GO" id="GO:0003712">
    <property type="term" value="F:transcription coregulator activity"/>
    <property type="evidence" value="ECO:0007669"/>
    <property type="project" value="TreeGrafter"/>
</dbReference>
<evidence type="ECO:0000256" key="1">
    <source>
        <dbReference type="ARBA" id="ARBA00004123"/>
    </source>
</evidence>
<accession>A0A067P791</accession>
<dbReference type="OrthoDB" id="3261519at2759"/>